<dbReference type="Gene3D" id="3.30.1330.40">
    <property type="entry name" value="RutC-like"/>
    <property type="match status" value="1"/>
</dbReference>
<dbReference type="Proteomes" id="UP000756132">
    <property type="component" value="Chromosome 7"/>
</dbReference>
<dbReference type="OrthoDB" id="309640at2759"/>
<dbReference type="CDD" id="cd00448">
    <property type="entry name" value="YjgF_YER057c_UK114_family"/>
    <property type="match status" value="1"/>
</dbReference>
<evidence type="ECO:0000313" key="1">
    <source>
        <dbReference type="EMBL" id="UJO19835.1"/>
    </source>
</evidence>
<dbReference type="SUPFAM" id="SSF55298">
    <property type="entry name" value="YjgF-like"/>
    <property type="match status" value="1"/>
</dbReference>
<evidence type="ECO:0000313" key="2">
    <source>
        <dbReference type="Proteomes" id="UP000756132"/>
    </source>
</evidence>
<organism evidence="1 2">
    <name type="scientific">Passalora fulva</name>
    <name type="common">Tomato leaf mold</name>
    <name type="synonym">Cladosporium fulvum</name>
    <dbReference type="NCBI Taxonomy" id="5499"/>
    <lineage>
        <taxon>Eukaryota</taxon>
        <taxon>Fungi</taxon>
        <taxon>Dikarya</taxon>
        <taxon>Ascomycota</taxon>
        <taxon>Pezizomycotina</taxon>
        <taxon>Dothideomycetes</taxon>
        <taxon>Dothideomycetidae</taxon>
        <taxon>Mycosphaerellales</taxon>
        <taxon>Mycosphaerellaceae</taxon>
        <taxon>Fulvia</taxon>
    </lineage>
</organism>
<gene>
    <name evidence="1" type="ORF">CLAFUR5_10135</name>
</gene>
<dbReference type="KEGG" id="ffu:CLAFUR5_10135"/>
<dbReference type="Pfam" id="PF01042">
    <property type="entry name" value="Ribonuc_L-PSP"/>
    <property type="match status" value="1"/>
</dbReference>
<dbReference type="InterPro" id="IPR006175">
    <property type="entry name" value="YjgF/YER057c/UK114"/>
</dbReference>
<sequence length="277" mass="31234">MICRLGRAKVDFEHIETPQHTSTGHATIVGVAAPWVKSVTLLVRDCRCEQSPTKRRSLHAGCVERGMLAPHPHASCGGVKPLAYGILKISFLPFYVRKRQNNYPLLPTGQQHLHHDSNTMRFEVIALMAFAALASATLAPNYTSKAGVEIYNPSSFFNTTGPWSLMSRAGDYLYISGMRGIHQENSTLTPTGLPRVRKAYENMRDLVELAGIELTDCARLVVYVTDMYRYRPMCNEVQIELWGEDASRYPPRTILEVDRLNDDDTVEVEGTFYWPRV</sequence>
<dbReference type="EMBL" id="CP090169">
    <property type="protein sequence ID" value="UJO19835.1"/>
    <property type="molecule type" value="Genomic_DNA"/>
</dbReference>
<proteinExistence type="predicted"/>
<protein>
    <submittedName>
        <fullName evidence="1">2-iminobutanoate/2-iminopropanoate deaminase</fullName>
    </submittedName>
</protein>
<accession>A0A9Q8PCB7</accession>
<name>A0A9Q8PCB7_PASFU</name>
<reference evidence="1" key="2">
    <citation type="journal article" date="2022" name="Microb. Genom.">
        <title>A chromosome-scale genome assembly of the tomato pathogen Cladosporium fulvum reveals a compartmentalized genome architecture and the presence of a dispensable chromosome.</title>
        <authorList>
            <person name="Zaccaron A.Z."/>
            <person name="Chen L.H."/>
            <person name="Samaras A."/>
            <person name="Stergiopoulos I."/>
        </authorList>
    </citation>
    <scope>NUCLEOTIDE SEQUENCE</scope>
    <source>
        <strain evidence="1">Race5_Kim</strain>
    </source>
</reference>
<keyword evidence="2" id="KW-1185">Reference proteome</keyword>
<dbReference type="RefSeq" id="XP_047764201.1">
    <property type="nucleotide sequence ID" value="XM_047909283.1"/>
</dbReference>
<dbReference type="AlphaFoldDB" id="A0A9Q8PCB7"/>
<dbReference type="InterPro" id="IPR035959">
    <property type="entry name" value="RutC-like_sf"/>
</dbReference>
<reference evidence="1" key="1">
    <citation type="submission" date="2021-12" db="EMBL/GenBank/DDBJ databases">
        <authorList>
            <person name="Zaccaron A."/>
            <person name="Stergiopoulos I."/>
        </authorList>
    </citation>
    <scope>NUCLEOTIDE SEQUENCE</scope>
    <source>
        <strain evidence="1">Race5_Kim</strain>
    </source>
</reference>
<dbReference type="GeneID" id="71990013"/>